<evidence type="ECO:0000256" key="4">
    <source>
        <dbReference type="ARBA" id="ARBA00018370"/>
    </source>
</evidence>
<dbReference type="PANTHER" id="PTHR47245:SF1">
    <property type="entry name" value="FOLDASE PROTEIN PRSA"/>
    <property type="match status" value="1"/>
</dbReference>
<dbReference type="EC" id="5.2.1.8" evidence="3"/>
<comment type="similarity">
    <text evidence="2">Belongs to the PpiC/parvulin rotamase family.</text>
</comment>
<protein>
    <recommendedName>
        <fullName evidence="4">Parvulin-like PPIase</fullName>
        <ecNumber evidence="3">5.2.1.8</ecNumber>
    </recommendedName>
    <alternativeName>
        <fullName evidence="8">Peptidyl-prolyl cis-trans isomerase plp</fullName>
    </alternativeName>
    <alternativeName>
        <fullName evidence="9">Rotamase plp</fullName>
    </alternativeName>
</protein>
<keyword evidence="14" id="KW-1185">Reference proteome</keyword>
<evidence type="ECO:0000313" key="14">
    <source>
        <dbReference type="Proteomes" id="UP001139410"/>
    </source>
</evidence>
<comment type="catalytic activity">
    <reaction evidence="1">
        <text>[protein]-peptidylproline (omega=180) = [protein]-peptidylproline (omega=0)</text>
        <dbReference type="Rhea" id="RHEA:16237"/>
        <dbReference type="Rhea" id="RHEA-COMP:10747"/>
        <dbReference type="Rhea" id="RHEA-COMP:10748"/>
        <dbReference type="ChEBI" id="CHEBI:83833"/>
        <dbReference type="ChEBI" id="CHEBI:83834"/>
        <dbReference type="EC" id="5.2.1.8"/>
    </reaction>
</comment>
<evidence type="ECO:0000256" key="11">
    <source>
        <dbReference type="SAM" id="Phobius"/>
    </source>
</evidence>
<keyword evidence="5" id="KW-0732">Signal</keyword>
<name>A0A9X1QI13_9SPHN</name>
<evidence type="ECO:0000259" key="12">
    <source>
        <dbReference type="PROSITE" id="PS50198"/>
    </source>
</evidence>
<evidence type="ECO:0000256" key="10">
    <source>
        <dbReference type="PROSITE-ProRule" id="PRU00278"/>
    </source>
</evidence>
<dbReference type="Pfam" id="PF13145">
    <property type="entry name" value="Rotamase_2"/>
    <property type="match status" value="1"/>
</dbReference>
<evidence type="ECO:0000256" key="1">
    <source>
        <dbReference type="ARBA" id="ARBA00000971"/>
    </source>
</evidence>
<keyword evidence="11" id="KW-0472">Membrane</keyword>
<dbReference type="RefSeq" id="WP_235066011.1">
    <property type="nucleotide sequence ID" value="NZ_JAKFGM010000001.1"/>
</dbReference>
<dbReference type="InterPro" id="IPR050245">
    <property type="entry name" value="PrsA_foldase"/>
</dbReference>
<keyword evidence="6 10" id="KW-0697">Rotamase</keyword>
<dbReference type="GO" id="GO:0003755">
    <property type="term" value="F:peptidyl-prolyl cis-trans isomerase activity"/>
    <property type="evidence" value="ECO:0007669"/>
    <property type="project" value="UniProtKB-KW"/>
</dbReference>
<evidence type="ECO:0000256" key="7">
    <source>
        <dbReference type="ARBA" id="ARBA00023235"/>
    </source>
</evidence>
<gene>
    <name evidence="13" type="ORF">LVY65_00235</name>
</gene>
<evidence type="ECO:0000256" key="5">
    <source>
        <dbReference type="ARBA" id="ARBA00022729"/>
    </source>
</evidence>
<comment type="caution">
    <text evidence="13">The sequence shown here is derived from an EMBL/GenBank/DDBJ whole genome shotgun (WGS) entry which is preliminary data.</text>
</comment>
<accession>A0A9X1QI13</accession>
<evidence type="ECO:0000256" key="9">
    <source>
        <dbReference type="ARBA" id="ARBA00031484"/>
    </source>
</evidence>
<evidence type="ECO:0000256" key="3">
    <source>
        <dbReference type="ARBA" id="ARBA00013194"/>
    </source>
</evidence>
<keyword evidence="11" id="KW-0812">Transmembrane</keyword>
<keyword evidence="11" id="KW-1133">Transmembrane helix</keyword>
<feature type="transmembrane region" description="Helical" evidence="11">
    <location>
        <begin position="30"/>
        <end position="48"/>
    </location>
</feature>
<dbReference type="AlphaFoldDB" id="A0A9X1QI13"/>
<dbReference type="InterPro" id="IPR000297">
    <property type="entry name" value="PPIase_PpiC"/>
</dbReference>
<dbReference type="SUPFAM" id="SSF54534">
    <property type="entry name" value="FKBP-like"/>
    <property type="match status" value="1"/>
</dbReference>
<sequence length="304" mass="33896">MPRDHSDKAPGAEQLPQTVRQRIRKALHEPLLLFLLIGAAIFMLYLAVTPRRVADPGSRIELTSDDMRQIELGWTAKWKRPPTPAEWHDLVEDAVREEVLYREALKLGLDQDDTIVRRRLGQKLEFLMEDVSALRDPTVPELKAWYGQHGAQFALPAKVTFCHAYFSPDSPGGPAEARAKAALAQLRSKSSCGASGSIGDRFPDYDYYANRSPDEVANVFGTQFAKALFLLRPGGWQGPVESGLGWHLILVEAMTPGRVPAFSEVDRAEMESAWQDDQRAEAKRKAFAAMRANYQVVLPKSPAS</sequence>
<dbReference type="PANTHER" id="PTHR47245">
    <property type="entry name" value="PEPTIDYLPROLYL ISOMERASE"/>
    <property type="match status" value="1"/>
</dbReference>
<evidence type="ECO:0000256" key="2">
    <source>
        <dbReference type="ARBA" id="ARBA00007656"/>
    </source>
</evidence>
<dbReference type="InterPro" id="IPR046357">
    <property type="entry name" value="PPIase_dom_sf"/>
</dbReference>
<proteinExistence type="inferred from homology"/>
<organism evidence="13 14">
    <name type="scientific">Sphingomonas cremea</name>
    <dbReference type="NCBI Taxonomy" id="2904799"/>
    <lineage>
        <taxon>Bacteria</taxon>
        <taxon>Pseudomonadati</taxon>
        <taxon>Pseudomonadota</taxon>
        <taxon>Alphaproteobacteria</taxon>
        <taxon>Sphingomonadales</taxon>
        <taxon>Sphingomonadaceae</taxon>
        <taxon>Sphingomonas</taxon>
    </lineage>
</organism>
<keyword evidence="7 10" id="KW-0413">Isomerase</keyword>
<evidence type="ECO:0000256" key="6">
    <source>
        <dbReference type="ARBA" id="ARBA00023110"/>
    </source>
</evidence>
<reference evidence="13" key="1">
    <citation type="submission" date="2022-01" db="EMBL/GenBank/DDBJ databases">
        <authorList>
            <person name="Jo J.-H."/>
            <person name="Im W.-T."/>
        </authorList>
    </citation>
    <scope>NUCLEOTIDE SEQUENCE</scope>
    <source>
        <strain evidence="13">G124</strain>
    </source>
</reference>
<evidence type="ECO:0000256" key="8">
    <source>
        <dbReference type="ARBA" id="ARBA00030642"/>
    </source>
</evidence>
<dbReference type="Gene3D" id="3.10.50.40">
    <property type="match status" value="1"/>
</dbReference>
<dbReference type="EMBL" id="JAKFGM010000001">
    <property type="protein sequence ID" value="MCF2513500.1"/>
    <property type="molecule type" value="Genomic_DNA"/>
</dbReference>
<dbReference type="Proteomes" id="UP001139410">
    <property type="component" value="Unassembled WGS sequence"/>
</dbReference>
<feature type="domain" description="PpiC" evidence="12">
    <location>
        <begin position="181"/>
        <end position="253"/>
    </location>
</feature>
<dbReference type="PROSITE" id="PS50198">
    <property type="entry name" value="PPIC_PPIASE_2"/>
    <property type="match status" value="1"/>
</dbReference>
<evidence type="ECO:0000313" key="13">
    <source>
        <dbReference type="EMBL" id="MCF2513500.1"/>
    </source>
</evidence>